<dbReference type="OrthoDB" id="652091at2759"/>
<sequence>MSKLSQQEIIPLPTDLGALGNRINHGTREAHNKIDKMMMIMFGLAIRDAKIYRQGLQSFYHVFDTVEKCLDRQIKDGKPEHTEYTTMLSKIYKPEIRRTEKLRQDLLFYYNGHEEKFADPVMPEQIKFAQHIQQVSAEKPYLLLAYLHVMYLALFAGGRIMRSKLTQASGLFPQVDGKTTAEVSKLGTNFFTFDVEDENVFRVLYKRDYELLTRNSLTEEQKLEIIAESQYIFEQNGKCVKEIEARNLLKLKSKMAYKAAFYGYYVLILLAVAFVAYFSRRLLNNFLA</sequence>
<dbReference type="GO" id="GO:0042167">
    <property type="term" value="P:heme catabolic process"/>
    <property type="evidence" value="ECO:0007669"/>
    <property type="project" value="EnsemblFungi"/>
</dbReference>
<dbReference type="InterPro" id="IPR016053">
    <property type="entry name" value="Haem_Oase-like"/>
</dbReference>
<keyword evidence="5" id="KW-0472">Membrane</keyword>
<dbReference type="GO" id="GO:0006879">
    <property type="term" value="P:intracellular iron ion homeostasis"/>
    <property type="evidence" value="ECO:0007669"/>
    <property type="project" value="EnsemblFungi"/>
</dbReference>
<dbReference type="PANTHER" id="PTHR10720:SF0">
    <property type="entry name" value="HEME OXYGENASE"/>
    <property type="match status" value="1"/>
</dbReference>
<dbReference type="GO" id="GO:0005640">
    <property type="term" value="C:nuclear outer membrane"/>
    <property type="evidence" value="ECO:0007669"/>
    <property type="project" value="EnsemblFungi"/>
</dbReference>
<dbReference type="InterPro" id="IPR002051">
    <property type="entry name" value="Haem_Oase"/>
</dbReference>
<proteinExistence type="predicted"/>
<accession>A0A1E3QV64</accession>
<dbReference type="GO" id="GO:0006979">
    <property type="term" value="P:response to oxidative stress"/>
    <property type="evidence" value="ECO:0007669"/>
    <property type="project" value="EnsemblFungi"/>
</dbReference>
<evidence type="ECO:0000313" key="6">
    <source>
        <dbReference type="EMBL" id="ODQ81494.1"/>
    </source>
</evidence>
<keyword evidence="7" id="KW-1185">Reference proteome</keyword>
<dbReference type="Gene3D" id="1.20.910.10">
    <property type="entry name" value="Heme oxygenase-like"/>
    <property type="match status" value="1"/>
</dbReference>
<reference evidence="7" key="1">
    <citation type="submission" date="2016-05" db="EMBL/GenBank/DDBJ databases">
        <title>Comparative genomics of biotechnologically important yeasts.</title>
        <authorList>
            <consortium name="DOE Joint Genome Institute"/>
            <person name="Riley R."/>
            <person name="Haridas S."/>
            <person name="Wolfe K.H."/>
            <person name="Lopes M.R."/>
            <person name="Hittinger C.T."/>
            <person name="Goker M."/>
            <person name="Salamov A."/>
            <person name="Wisecaver J."/>
            <person name="Long T.M."/>
            <person name="Aerts A.L."/>
            <person name="Barry K."/>
            <person name="Choi C."/>
            <person name="Clum A."/>
            <person name="Coughlan A.Y."/>
            <person name="Deshpande S."/>
            <person name="Douglass A.P."/>
            <person name="Hanson S.J."/>
            <person name="Klenk H.-P."/>
            <person name="Labutti K."/>
            <person name="Lapidus A."/>
            <person name="Lindquist E."/>
            <person name="Lipzen A."/>
            <person name="Meier-Kolthoff J.P."/>
            <person name="Ohm R.A."/>
            <person name="Otillar R.P."/>
            <person name="Pangilinan J."/>
            <person name="Peng Y."/>
            <person name="Rokas A."/>
            <person name="Rosa C.A."/>
            <person name="Scheuner C."/>
            <person name="Sibirny A.A."/>
            <person name="Slot J.C."/>
            <person name="Stielow J.B."/>
            <person name="Sun H."/>
            <person name="Kurtzman C.P."/>
            <person name="Blackwell M."/>
            <person name="Grigoriev I.V."/>
            <person name="Jeffries T.W."/>
        </authorList>
    </citation>
    <scope>NUCLEOTIDE SEQUENCE [LARGE SCALE GENOMIC DNA]</scope>
    <source>
        <strain evidence="7">NRRL Y-12698</strain>
    </source>
</reference>
<keyword evidence="5" id="KW-0812">Transmembrane</keyword>
<keyword evidence="1" id="KW-0349">Heme</keyword>
<evidence type="ECO:0000256" key="5">
    <source>
        <dbReference type="SAM" id="Phobius"/>
    </source>
</evidence>
<dbReference type="GeneID" id="30148935"/>
<dbReference type="Pfam" id="PF01126">
    <property type="entry name" value="Heme_oxygenase"/>
    <property type="match status" value="1"/>
</dbReference>
<dbReference type="RefSeq" id="XP_018986822.1">
    <property type="nucleotide sequence ID" value="XM_019131082.1"/>
</dbReference>
<dbReference type="InterPro" id="IPR016084">
    <property type="entry name" value="Haem_Oase-like_multi-hlx"/>
</dbReference>
<feature type="transmembrane region" description="Helical" evidence="5">
    <location>
        <begin position="259"/>
        <end position="278"/>
    </location>
</feature>
<dbReference type="GO" id="GO:0046872">
    <property type="term" value="F:metal ion binding"/>
    <property type="evidence" value="ECO:0007669"/>
    <property type="project" value="UniProtKB-KW"/>
</dbReference>
<dbReference type="GO" id="GO:0005783">
    <property type="term" value="C:endoplasmic reticulum"/>
    <property type="evidence" value="ECO:0007669"/>
    <property type="project" value="EnsemblFungi"/>
</dbReference>
<dbReference type="CDD" id="cd19165">
    <property type="entry name" value="HemeO"/>
    <property type="match status" value="1"/>
</dbReference>
<keyword evidence="5" id="KW-1133">Transmembrane helix</keyword>
<evidence type="ECO:0008006" key="8">
    <source>
        <dbReference type="Google" id="ProtNLM"/>
    </source>
</evidence>
<dbReference type="PIRSF" id="PIRSF000343">
    <property type="entry name" value="Haem_Oase"/>
    <property type="match status" value="1"/>
</dbReference>
<evidence type="ECO:0000256" key="3">
    <source>
        <dbReference type="ARBA" id="ARBA00023004"/>
    </source>
</evidence>
<gene>
    <name evidence="6" type="ORF">BABINDRAFT_179216</name>
</gene>
<evidence type="ECO:0000313" key="7">
    <source>
        <dbReference type="Proteomes" id="UP000094336"/>
    </source>
</evidence>
<dbReference type="STRING" id="984486.A0A1E3QV64"/>
<keyword evidence="3 4" id="KW-0408">Iron</keyword>
<dbReference type="EMBL" id="KV454427">
    <property type="protein sequence ID" value="ODQ81494.1"/>
    <property type="molecule type" value="Genomic_DNA"/>
</dbReference>
<dbReference type="AlphaFoldDB" id="A0A1E3QV64"/>
<dbReference type="GO" id="GO:0004392">
    <property type="term" value="F:heme oxygenase (decyclizing) activity"/>
    <property type="evidence" value="ECO:0007669"/>
    <property type="project" value="EnsemblFungi"/>
</dbReference>
<organism evidence="6 7">
    <name type="scientific">Babjeviella inositovora NRRL Y-12698</name>
    <dbReference type="NCBI Taxonomy" id="984486"/>
    <lineage>
        <taxon>Eukaryota</taxon>
        <taxon>Fungi</taxon>
        <taxon>Dikarya</taxon>
        <taxon>Ascomycota</taxon>
        <taxon>Saccharomycotina</taxon>
        <taxon>Pichiomycetes</taxon>
        <taxon>Serinales incertae sedis</taxon>
        <taxon>Babjeviella</taxon>
    </lineage>
</organism>
<evidence type="ECO:0000256" key="2">
    <source>
        <dbReference type="ARBA" id="ARBA00022723"/>
    </source>
</evidence>
<keyword evidence="2 4" id="KW-0479">Metal-binding</keyword>
<dbReference type="SUPFAM" id="SSF48613">
    <property type="entry name" value="Heme oxygenase-like"/>
    <property type="match status" value="1"/>
</dbReference>
<evidence type="ECO:0000256" key="4">
    <source>
        <dbReference type="PIRSR" id="PIRSR000343-2"/>
    </source>
</evidence>
<protein>
    <recommendedName>
        <fullName evidence="8">Heme oxygenase</fullName>
    </recommendedName>
</protein>
<feature type="transmembrane region" description="Helical" evidence="5">
    <location>
        <begin position="141"/>
        <end position="161"/>
    </location>
</feature>
<name>A0A1E3QV64_9ASCO</name>
<dbReference type="Proteomes" id="UP000094336">
    <property type="component" value="Unassembled WGS sequence"/>
</dbReference>
<dbReference type="PANTHER" id="PTHR10720">
    <property type="entry name" value="HEME OXYGENASE"/>
    <property type="match status" value="1"/>
</dbReference>
<feature type="binding site" description="axial binding residue" evidence="4">
    <location>
        <position position="31"/>
    </location>
    <ligand>
        <name>heme b</name>
        <dbReference type="ChEBI" id="CHEBI:60344"/>
    </ligand>
    <ligandPart>
        <name>Fe</name>
        <dbReference type="ChEBI" id="CHEBI:18248"/>
    </ligandPart>
</feature>
<evidence type="ECO:0000256" key="1">
    <source>
        <dbReference type="ARBA" id="ARBA00022617"/>
    </source>
</evidence>
<dbReference type="GO" id="GO:0006788">
    <property type="term" value="P:heme oxidation"/>
    <property type="evidence" value="ECO:0007669"/>
    <property type="project" value="InterPro"/>
</dbReference>